<dbReference type="KEGG" id="ccu:Ccur_06530"/>
<dbReference type="InterPro" id="IPR000415">
    <property type="entry name" value="Nitroreductase-like"/>
</dbReference>
<reference evidence="2 3" key="1">
    <citation type="journal article" date="2009" name="Stand. Genomic Sci.">
        <title>Complete genome sequence of Cryptobacterium curtum type strain (12-3).</title>
        <authorList>
            <person name="Mavrommatis K."/>
            <person name="Pukall R."/>
            <person name="Rohde C."/>
            <person name="Chen F."/>
            <person name="Sims D."/>
            <person name="Brettin T."/>
            <person name="Kuske C."/>
            <person name="Detter J.C."/>
            <person name="Han C."/>
            <person name="Lapidus A."/>
            <person name="Copeland A."/>
            <person name="Glavina Del Rio T."/>
            <person name="Nolan M."/>
            <person name="Lucas S."/>
            <person name="Tice H."/>
            <person name="Cheng J.F."/>
            <person name="Bruce D."/>
            <person name="Goodwin L."/>
            <person name="Pitluck S."/>
            <person name="Ovchinnikova G."/>
            <person name="Pati A."/>
            <person name="Ivanova N."/>
            <person name="Chen A."/>
            <person name="Palaniappan K."/>
            <person name="Chain P."/>
            <person name="D'haeseleer P."/>
            <person name="Goker M."/>
            <person name="Bristow J."/>
            <person name="Eisen J.A."/>
            <person name="Markowitz V."/>
            <person name="Hugenholtz P."/>
            <person name="Rohde M."/>
            <person name="Klenk H.P."/>
            <person name="Kyrpides N.C."/>
        </authorList>
    </citation>
    <scope>NUCLEOTIDE SEQUENCE [LARGE SCALE GENOMIC DNA]</scope>
    <source>
        <strain evidence="3">ATCC 700683 / DSM 15641 / 12-3</strain>
    </source>
</reference>
<dbReference type="SUPFAM" id="SSF55469">
    <property type="entry name" value="FMN-dependent nitroreductase-like"/>
    <property type="match status" value="1"/>
</dbReference>
<dbReference type="GO" id="GO:0016491">
    <property type="term" value="F:oxidoreductase activity"/>
    <property type="evidence" value="ECO:0007669"/>
    <property type="project" value="InterPro"/>
</dbReference>
<dbReference type="OrthoDB" id="9814075at2"/>
<dbReference type="Pfam" id="PF14512">
    <property type="entry name" value="TM1586_NiRdase"/>
    <property type="match status" value="1"/>
</dbReference>
<dbReference type="HOGENOM" id="CLU_070562_2_0_11"/>
<gene>
    <name evidence="2" type="ordered locus">Ccur_06530</name>
</gene>
<feature type="domain" description="Putative nitroreductase TM1586" evidence="1">
    <location>
        <begin position="2"/>
        <end position="217"/>
    </location>
</feature>
<evidence type="ECO:0000313" key="2">
    <source>
        <dbReference type="EMBL" id="ACU94367.1"/>
    </source>
</evidence>
<organism evidence="2 3">
    <name type="scientific">Cryptobacterium curtum (strain ATCC 700683 / DSM 15641 / CCUG 43107 / 12-3)</name>
    <dbReference type="NCBI Taxonomy" id="469378"/>
    <lineage>
        <taxon>Bacteria</taxon>
        <taxon>Bacillati</taxon>
        <taxon>Actinomycetota</taxon>
        <taxon>Coriobacteriia</taxon>
        <taxon>Eggerthellales</taxon>
        <taxon>Eggerthellaceae</taxon>
        <taxon>Cryptobacterium</taxon>
    </lineage>
</organism>
<dbReference type="Proteomes" id="UP000000954">
    <property type="component" value="Chromosome"/>
</dbReference>
<dbReference type="RefSeq" id="WP_012803055.1">
    <property type="nucleotide sequence ID" value="NC_013170.1"/>
</dbReference>
<protein>
    <submittedName>
        <fullName evidence="2">Nitroreductase family protein</fullName>
    </submittedName>
</protein>
<sequence length="231" mass="25620">MNLKEAVRERHAVRAYSPTPLSADLLDRLQAEVGACNEEGSLHLQLVRDNPAAFNSFSARYGHFEGVRSYLCCVGAKSDTLEQRIGYYGERIVLLARTLGIDSCWVAMTYSKRNAACVVRKRERLVCVITLGFGKTHGVEHRSKDRAECFSVPAGMQIPAWFNEGIDAAMLAPTAMNRQKFHISLLKDGTVCAQSTARGSMSKIDLGIVKYHFEVGAAPQIVHWNCTKNNK</sequence>
<name>C7MN77_CRYCD</name>
<accession>C7MN77</accession>
<dbReference type="EMBL" id="CP001682">
    <property type="protein sequence ID" value="ACU94367.1"/>
    <property type="molecule type" value="Genomic_DNA"/>
</dbReference>
<proteinExistence type="predicted"/>
<dbReference type="Gene3D" id="3.40.109.30">
    <property type="entry name" value="putative nitroreductase (tm1586), domain 2"/>
    <property type="match status" value="1"/>
</dbReference>
<dbReference type="Gene3D" id="3.40.109.10">
    <property type="entry name" value="NADH Oxidase"/>
    <property type="match status" value="1"/>
</dbReference>
<dbReference type="eggNOG" id="COG0778">
    <property type="taxonomic scope" value="Bacteria"/>
</dbReference>
<dbReference type="InterPro" id="IPR029478">
    <property type="entry name" value="TM1586_NiRdase"/>
</dbReference>
<dbReference type="AlphaFoldDB" id="C7MN77"/>
<dbReference type="STRING" id="469378.Ccur_06530"/>
<evidence type="ECO:0000259" key="1">
    <source>
        <dbReference type="Pfam" id="PF14512"/>
    </source>
</evidence>
<evidence type="ECO:0000313" key="3">
    <source>
        <dbReference type="Proteomes" id="UP000000954"/>
    </source>
</evidence>
<keyword evidence="3" id="KW-1185">Reference proteome</keyword>